<evidence type="ECO:0000256" key="2">
    <source>
        <dbReference type="RuleBase" id="RU362119"/>
    </source>
</evidence>
<dbReference type="Gene3D" id="3.60.21.10">
    <property type="match status" value="1"/>
</dbReference>
<reference evidence="5 6" key="1">
    <citation type="journal article" date="2025" name="Anaerobe">
        <title>Description of Anaerococcus kampingiae sp. nov., Anaerococcus groningensis sp. nov., Anaerococcus martiniensis sp. nov., and Anaerococcus cruorum sp. nov., isolated from human clinical specimens.</title>
        <authorList>
            <person name="Boiten K.E."/>
            <person name="Meijer J."/>
            <person name="van Wezel E.M."/>
            <person name="Veloo A.C.M."/>
        </authorList>
    </citation>
    <scope>NUCLEOTIDE SEQUENCE [LARGE SCALE GENOMIC DNA]</scope>
    <source>
        <strain evidence="5 6">ENR1011</strain>
    </source>
</reference>
<evidence type="ECO:0000259" key="4">
    <source>
        <dbReference type="Pfam" id="PF02872"/>
    </source>
</evidence>
<feature type="domain" description="5'-Nucleotidase C-terminal" evidence="4">
    <location>
        <begin position="323"/>
        <end position="470"/>
    </location>
</feature>
<evidence type="ECO:0000313" key="6">
    <source>
        <dbReference type="Proteomes" id="UP001637993"/>
    </source>
</evidence>
<feature type="domain" description="Calcineurin-like phosphoesterase" evidence="3">
    <location>
        <begin position="4"/>
        <end position="233"/>
    </location>
</feature>
<keyword evidence="2 5" id="KW-0378">Hydrolase</keyword>
<keyword evidence="1" id="KW-0732">Signal</keyword>
<protein>
    <submittedName>
        <fullName evidence="5">Bifunctional UDP-sugar hydrolase/5'-nucleotidase</fullName>
    </submittedName>
</protein>
<dbReference type="SUPFAM" id="SSF55816">
    <property type="entry name" value="5'-nucleotidase (syn. UDP-sugar hydrolase), C-terminal domain"/>
    <property type="match status" value="1"/>
</dbReference>
<evidence type="ECO:0000259" key="3">
    <source>
        <dbReference type="Pfam" id="PF00149"/>
    </source>
</evidence>
<dbReference type="Proteomes" id="UP001637993">
    <property type="component" value="Unassembled WGS sequence"/>
</dbReference>
<dbReference type="Pfam" id="PF00149">
    <property type="entry name" value="Metallophos"/>
    <property type="match status" value="1"/>
</dbReference>
<comment type="caution">
    <text evidence="5">The sequence shown here is derived from an EMBL/GenBank/DDBJ whole genome shotgun (WGS) entry which is preliminary data.</text>
</comment>
<dbReference type="InterPro" id="IPR029052">
    <property type="entry name" value="Metallo-depent_PP-like"/>
</dbReference>
<keyword evidence="2" id="KW-0547">Nucleotide-binding</keyword>
<dbReference type="InterPro" id="IPR008334">
    <property type="entry name" value="5'-Nucleotdase_C"/>
</dbReference>
<organism evidence="5 6">
    <name type="scientific">Anaerococcus groningensis</name>
    <dbReference type="NCBI Taxonomy" id="3115616"/>
    <lineage>
        <taxon>Bacteria</taxon>
        <taxon>Bacillati</taxon>
        <taxon>Bacillota</taxon>
        <taxon>Tissierellia</taxon>
        <taxon>Tissierellales</taxon>
        <taxon>Peptoniphilaceae</taxon>
        <taxon>Anaerococcus</taxon>
    </lineage>
</organism>
<dbReference type="Gene3D" id="3.90.780.10">
    <property type="entry name" value="5'-Nucleotidase, C-terminal domain"/>
    <property type="match status" value="1"/>
</dbReference>
<dbReference type="SUPFAM" id="SSF56300">
    <property type="entry name" value="Metallo-dependent phosphatases"/>
    <property type="match status" value="1"/>
</dbReference>
<evidence type="ECO:0000313" key="5">
    <source>
        <dbReference type="EMBL" id="MFO3716756.1"/>
    </source>
</evidence>
<name>A0ABW9MY70_9FIRM</name>
<dbReference type="InterPro" id="IPR036907">
    <property type="entry name" value="5'-Nucleotdase_C_sf"/>
</dbReference>
<dbReference type="RefSeq" id="WP_410023382.1">
    <property type="nucleotide sequence ID" value="NZ_JBGMEG010000001.1"/>
</dbReference>
<sequence>MKVTILETSDIHAYISQKSFSNPNKDELFSLSKAKTYIDKVRNENEHVIYIDNGDSIQGSPLASFYKENNDLSNLVNTYNLLKADAIVLGNHDFNYGQEYLKSYIDKLNTDVLSANTIRENDYLDIKPYITKNIGNIKVGILGLTTQYVPHWEKPRNIKGLSFKSALETAKYYLPILRNDENCDLIIVSYHGGFAKDIEIGRDLTPQTGENEGYEILFSGLDFDIFLTGHTHKEIAGIYNDIAVAQPGFAGAKVAEITVDIDENSNIINKQVNLIDLAEIDADKDIEKLIEDDMVGVNKYLDQKCGQISPGALIDSVTIAQVSGHPYIDLINQIQMQYTDCDIAGVAIYSKDAKGIPTSVTMRDIITNYRFNNTLMKVEVTGKEFKEILEHNANYFMLDENYKLVQNPEHFIYNYDIYSGVDYTFDYTKKKGERLVKAIYKGHEISDDEKIVFATNNYRAIGGGDFPVLDGSQIVWESSQETPQLIFDYIADKKIVEIEDFPTINVIGYKQLNI</sequence>
<dbReference type="EMBL" id="JBGMEG010000001">
    <property type="protein sequence ID" value="MFO3716756.1"/>
    <property type="molecule type" value="Genomic_DNA"/>
</dbReference>
<gene>
    <name evidence="5" type="ORF">AB9Q04_00135</name>
</gene>
<dbReference type="PANTHER" id="PTHR11575">
    <property type="entry name" value="5'-NUCLEOTIDASE-RELATED"/>
    <property type="match status" value="1"/>
</dbReference>
<evidence type="ECO:0000256" key="1">
    <source>
        <dbReference type="ARBA" id="ARBA00022729"/>
    </source>
</evidence>
<proteinExistence type="inferred from homology"/>
<dbReference type="InterPro" id="IPR006179">
    <property type="entry name" value="5_nucleotidase/apyrase"/>
</dbReference>
<accession>A0ABW9MY70</accession>
<dbReference type="PANTHER" id="PTHR11575:SF6">
    <property type="entry name" value="2',3'-CYCLIC-NUCLEOTIDE 2'-PHOSPHODIESTERASE_3'-NUCLEOTIDASE"/>
    <property type="match status" value="1"/>
</dbReference>
<dbReference type="GO" id="GO:0016787">
    <property type="term" value="F:hydrolase activity"/>
    <property type="evidence" value="ECO:0007669"/>
    <property type="project" value="UniProtKB-KW"/>
</dbReference>
<dbReference type="Pfam" id="PF02872">
    <property type="entry name" value="5_nucleotid_C"/>
    <property type="match status" value="1"/>
</dbReference>
<dbReference type="PRINTS" id="PR01607">
    <property type="entry name" value="APYRASEFAMLY"/>
</dbReference>
<comment type="similarity">
    <text evidence="2">Belongs to the 5'-nucleotidase family.</text>
</comment>
<keyword evidence="6" id="KW-1185">Reference proteome</keyword>
<dbReference type="InterPro" id="IPR004843">
    <property type="entry name" value="Calcineurin-like_PHP"/>
</dbReference>